<dbReference type="InterPro" id="IPR052536">
    <property type="entry name" value="ABC-4_Integral_Memb_Prot"/>
</dbReference>
<keyword evidence="5 6" id="KW-0472">Membrane</keyword>
<feature type="transmembrane region" description="Helical" evidence="6">
    <location>
        <begin position="65"/>
        <end position="88"/>
    </location>
</feature>
<proteinExistence type="inferred from homology"/>
<keyword evidence="6" id="KW-0813">Transport</keyword>
<feature type="transmembrane region" description="Helical" evidence="6">
    <location>
        <begin position="236"/>
        <end position="259"/>
    </location>
</feature>
<dbReference type="PANTHER" id="PTHR46795">
    <property type="entry name" value="ABC TRANSPORTER PERMEASE-RELATED-RELATED"/>
    <property type="match status" value="1"/>
</dbReference>
<feature type="transmembrane region" description="Helical" evidence="6">
    <location>
        <begin position="292"/>
        <end position="313"/>
    </location>
</feature>
<dbReference type="Pfam" id="PF02687">
    <property type="entry name" value="FtsX"/>
    <property type="match status" value="1"/>
</dbReference>
<feature type="transmembrane region" description="Helical" evidence="6">
    <location>
        <begin position="523"/>
        <end position="546"/>
    </location>
</feature>
<evidence type="ECO:0000256" key="4">
    <source>
        <dbReference type="ARBA" id="ARBA00022989"/>
    </source>
</evidence>
<dbReference type="PANTHER" id="PTHR46795:SF2">
    <property type="entry name" value="ABC TRANSPORTER, PERMEASE PROTEIN"/>
    <property type="match status" value="1"/>
</dbReference>
<sequence length="645" mass="73464">MTFRQFAFNNIIRSKRTYAAHFLSSTFSVMVFFTYALLLFHPSLQGELASTSKTMGKLATTGMQISQYLIFIFSFFFLLYSVSSFLKTRKKEFGILMMHGMTPSQLNKLIFLENMLIGIASVAFGILIGLIFSKLLLLLSANILAIDNGLPFYIPIKAIFMTVGAFLILFLFISLFTSKMVKVNNLIELMRSEEKPKPEPRASKGLALLSLVLIGLGYGFVFYFTIGRDFDKPQYLFMGVGCVIIGTYFLFSQLSVYVLRVLKKKDSVFFNKTNLLTISELAYRMKDNATMFFMLAIISAVAFTGIGTCLAMGNKGLIEMTNPFAFTYTSTNEDQHEEEHVAEIKKQLTASKFSYHVEAISPKFTENNYTLIKLTEYNRFAKLFGREAETLDNDQEIILVPTSVTQKEKYAKGKGIPPQLDIAQGNSDLTLKVKKAKPHLTLPIQKSATIVVSDSLYDKFPNIDTEYGPIVKTLYGFVVENWEKTKMITKNLEAQLENTEMVNPTHSFESLYSEWISSKQKNGVLLIVSVLVGIVFFTFAASLLYFRLYADLEREQKQYEMIAKVGLSRKELKKIVTRQLILMFFLPILLAIIHSGVAFMALQRLVDFSVLKTSIIIFLAFLFIQSVYFFTVRWRYLQKLSKKIM</sequence>
<keyword evidence="4 6" id="KW-1133">Transmembrane helix</keyword>
<comment type="similarity">
    <text evidence="6">Belongs to the ABC-4 integral membrane protein family.</text>
</comment>
<evidence type="ECO:0000256" key="1">
    <source>
        <dbReference type="ARBA" id="ARBA00004651"/>
    </source>
</evidence>
<feature type="transmembrane region" description="Helical" evidence="6">
    <location>
        <begin position="109"/>
        <end position="132"/>
    </location>
</feature>
<evidence type="ECO:0000256" key="6">
    <source>
        <dbReference type="PIRNR" id="PIRNR018968"/>
    </source>
</evidence>
<gene>
    <name evidence="8" type="ORF">COK05_22020</name>
</gene>
<keyword evidence="3 6" id="KW-0812">Transmembrane</keyword>
<comment type="caution">
    <text evidence="8">The sequence shown here is derived from an EMBL/GenBank/DDBJ whole genome shotgun (WGS) entry which is preliminary data.</text>
</comment>
<evidence type="ECO:0000313" key="8">
    <source>
        <dbReference type="EMBL" id="PFQ43329.1"/>
    </source>
</evidence>
<feature type="transmembrane region" description="Helical" evidence="6">
    <location>
        <begin position="580"/>
        <end position="602"/>
    </location>
</feature>
<dbReference type="InterPro" id="IPR003838">
    <property type="entry name" value="ABC3_permease_C"/>
</dbReference>
<evidence type="ECO:0000256" key="5">
    <source>
        <dbReference type="ARBA" id="ARBA00023136"/>
    </source>
</evidence>
<dbReference type="Proteomes" id="UP000224386">
    <property type="component" value="Unassembled WGS sequence"/>
</dbReference>
<accession>A0A2B2LM02</accession>
<feature type="transmembrane region" description="Helical" evidence="6">
    <location>
        <begin position="152"/>
        <end position="176"/>
    </location>
</feature>
<feature type="transmembrane region" description="Helical" evidence="6">
    <location>
        <begin position="20"/>
        <end position="40"/>
    </location>
</feature>
<dbReference type="AlphaFoldDB" id="A0A2B2LM02"/>
<dbReference type="InterPro" id="IPR027022">
    <property type="entry name" value="ABC_permease_BceB-typ"/>
</dbReference>
<reference evidence="8 9" key="1">
    <citation type="submission" date="2017-09" db="EMBL/GenBank/DDBJ databases">
        <title>Large-scale bioinformatics analysis of Bacillus genomes uncovers conserved roles of natural products in bacterial physiology.</title>
        <authorList>
            <consortium name="Agbiome Team Llc"/>
            <person name="Bleich R.M."/>
            <person name="Grubbs K.J."/>
            <person name="Santa Maria K.C."/>
            <person name="Allen S.E."/>
            <person name="Farag S."/>
            <person name="Shank E.A."/>
            <person name="Bowers A."/>
        </authorList>
    </citation>
    <scope>NUCLEOTIDE SEQUENCE [LARGE SCALE GENOMIC DNA]</scope>
    <source>
        <strain evidence="8 9">AFS070861</strain>
    </source>
</reference>
<evidence type="ECO:0000313" key="9">
    <source>
        <dbReference type="Proteomes" id="UP000224386"/>
    </source>
</evidence>
<dbReference type="EMBL" id="NVAP01000045">
    <property type="protein sequence ID" value="PFQ43329.1"/>
    <property type="molecule type" value="Genomic_DNA"/>
</dbReference>
<feature type="transmembrane region" description="Helical" evidence="6">
    <location>
        <begin position="614"/>
        <end position="636"/>
    </location>
</feature>
<comment type="subcellular location">
    <subcellularLocation>
        <location evidence="1 6">Cell membrane</location>
        <topology evidence="1 6">Multi-pass membrane protein</topology>
    </subcellularLocation>
</comment>
<evidence type="ECO:0000256" key="2">
    <source>
        <dbReference type="ARBA" id="ARBA00022475"/>
    </source>
</evidence>
<dbReference type="PIRSF" id="PIRSF018968">
    <property type="entry name" value="ABC_permease_BceB"/>
    <property type="match status" value="1"/>
</dbReference>
<evidence type="ECO:0000259" key="7">
    <source>
        <dbReference type="Pfam" id="PF02687"/>
    </source>
</evidence>
<evidence type="ECO:0000256" key="3">
    <source>
        <dbReference type="ARBA" id="ARBA00022692"/>
    </source>
</evidence>
<feature type="domain" description="ABC3 transporter permease C-terminal" evidence="7">
    <location>
        <begin position="69"/>
        <end position="181"/>
    </location>
</feature>
<keyword evidence="2 6" id="KW-1003">Cell membrane</keyword>
<name>A0A2B2LM02_BACCE</name>
<dbReference type="GO" id="GO:0055085">
    <property type="term" value="P:transmembrane transport"/>
    <property type="evidence" value="ECO:0007669"/>
    <property type="project" value="UniProtKB-UniRule"/>
</dbReference>
<dbReference type="GO" id="GO:0005886">
    <property type="term" value="C:plasma membrane"/>
    <property type="evidence" value="ECO:0007669"/>
    <property type="project" value="UniProtKB-SubCell"/>
</dbReference>
<dbReference type="RefSeq" id="WP_098614252.1">
    <property type="nucleotide sequence ID" value="NZ_NVAP01000045.1"/>
</dbReference>
<organism evidence="8 9">
    <name type="scientific">Bacillus cereus</name>
    <dbReference type="NCBI Taxonomy" id="1396"/>
    <lineage>
        <taxon>Bacteria</taxon>
        <taxon>Bacillati</taxon>
        <taxon>Bacillota</taxon>
        <taxon>Bacilli</taxon>
        <taxon>Bacillales</taxon>
        <taxon>Bacillaceae</taxon>
        <taxon>Bacillus</taxon>
        <taxon>Bacillus cereus group</taxon>
    </lineage>
</organism>
<feature type="transmembrane region" description="Helical" evidence="6">
    <location>
        <begin position="205"/>
        <end position="224"/>
    </location>
</feature>
<protein>
    <submittedName>
        <fullName evidence="8">ABC transporter permease</fullName>
    </submittedName>
</protein>